<evidence type="ECO:0000256" key="3">
    <source>
        <dbReference type="PROSITE-ProRule" id="PRU00023"/>
    </source>
</evidence>
<dbReference type="RefSeq" id="XP_056511429.1">
    <property type="nucleotide sequence ID" value="XM_056655816.1"/>
</dbReference>
<dbReference type="InterPro" id="IPR036770">
    <property type="entry name" value="Ankyrin_rpt-contain_sf"/>
</dbReference>
<gene>
    <name evidence="4" type="ORF">NUU61_005234</name>
</gene>
<dbReference type="Proteomes" id="UP001141434">
    <property type="component" value="Unassembled WGS sequence"/>
</dbReference>
<dbReference type="GeneID" id="81394984"/>
<dbReference type="PANTHER" id="PTHR24126:SF14">
    <property type="entry name" value="ANK_REP_REGION DOMAIN-CONTAINING PROTEIN"/>
    <property type="match status" value="1"/>
</dbReference>
<reference evidence="4" key="2">
    <citation type="journal article" date="2023" name="IMA Fungus">
        <title>Comparative genomic study of the Penicillium genus elucidates a diverse pangenome and 15 lateral gene transfer events.</title>
        <authorList>
            <person name="Petersen C."/>
            <person name="Sorensen T."/>
            <person name="Nielsen M.R."/>
            <person name="Sondergaard T.E."/>
            <person name="Sorensen J.L."/>
            <person name="Fitzpatrick D.A."/>
            <person name="Frisvad J.C."/>
            <person name="Nielsen K.L."/>
        </authorList>
    </citation>
    <scope>NUCLEOTIDE SEQUENCE</scope>
    <source>
        <strain evidence="4">IBT 34128</strain>
    </source>
</reference>
<dbReference type="OrthoDB" id="20872at2759"/>
<feature type="repeat" description="ANK" evidence="3">
    <location>
        <begin position="120"/>
        <end position="148"/>
    </location>
</feature>
<evidence type="ECO:0000256" key="1">
    <source>
        <dbReference type="ARBA" id="ARBA00022737"/>
    </source>
</evidence>
<keyword evidence="1" id="KW-0677">Repeat</keyword>
<dbReference type="Gene3D" id="1.25.40.20">
    <property type="entry name" value="Ankyrin repeat-containing domain"/>
    <property type="match status" value="3"/>
</dbReference>
<keyword evidence="2 3" id="KW-0040">ANK repeat</keyword>
<feature type="repeat" description="ANK" evidence="3">
    <location>
        <begin position="184"/>
        <end position="218"/>
    </location>
</feature>
<dbReference type="PROSITE" id="PS50297">
    <property type="entry name" value="ANK_REP_REGION"/>
    <property type="match status" value="3"/>
</dbReference>
<dbReference type="SMART" id="SM00248">
    <property type="entry name" value="ANK"/>
    <property type="match status" value="8"/>
</dbReference>
<comment type="caution">
    <text evidence="4">The sequence shown here is derived from an EMBL/GenBank/DDBJ whole genome shotgun (WGS) entry which is preliminary data.</text>
</comment>
<feature type="repeat" description="ANK" evidence="3">
    <location>
        <begin position="83"/>
        <end position="115"/>
    </location>
</feature>
<reference evidence="4" key="1">
    <citation type="submission" date="2022-11" db="EMBL/GenBank/DDBJ databases">
        <authorList>
            <person name="Petersen C."/>
        </authorList>
    </citation>
    <scope>NUCLEOTIDE SEQUENCE</scope>
    <source>
        <strain evidence="4">IBT 34128</strain>
    </source>
</reference>
<evidence type="ECO:0000313" key="4">
    <source>
        <dbReference type="EMBL" id="KAJ5095878.1"/>
    </source>
</evidence>
<dbReference type="EMBL" id="JAPMSZ010000007">
    <property type="protein sequence ID" value="KAJ5095878.1"/>
    <property type="molecule type" value="Genomic_DNA"/>
</dbReference>
<dbReference type="Pfam" id="PF12796">
    <property type="entry name" value="Ank_2"/>
    <property type="match status" value="3"/>
</dbReference>
<accession>A0A9W9K7E0</accession>
<dbReference type="AlphaFoldDB" id="A0A9W9K7E0"/>
<evidence type="ECO:0008006" key="6">
    <source>
        <dbReference type="Google" id="ProtNLM"/>
    </source>
</evidence>
<feature type="repeat" description="ANK" evidence="3">
    <location>
        <begin position="286"/>
        <end position="318"/>
    </location>
</feature>
<dbReference type="InterPro" id="IPR002110">
    <property type="entry name" value="Ankyrin_rpt"/>
</dbReference>
<keyword evidence="5" id="KW-1185">Reference proteome</keyword>
<organism evidence="4 5">
    <name type="scientific">Penicillium alfredii</name>
    <dbReference type="NCBI Taxonomy" id="1506179"/>
    <lineage>
        <taxon>Eukaryota</taxon>
        <taxon>Fungi</taxon>
        <taxon>Dikarya</taxon>
        <taxon>Ascomycota</taxon>
        <taxon>Pezizomycotina</taxon>
        <taxon>Eurotiomycetes</taxon>
        <taxon>Eurotiomycetidae</taxon>
        <taxon>Eurotiales</taxon>
        <taxon>Aspergillaceae</taxon>
        <taxon>Penicillium</taxon>
    </lineage>
</organism>
<feature type="repeat" description="ANK" evidence="3">
    <location>
        <begin position="318"/>
        <end position="350"/>
    </location>
</feature>
<proteinExistence type="predicted"/>
<dbReference type="PROSITE" id="PS50088">
    <property type="entry name" value="ANK_REPEAT"/>
    <property type="match status" value="5"/>
</dbReference>
<evidence type="ECO:0000313" key="5">
    <source>
        <dbReference type="Proteomes" id="UP001141434"/>
    </source>
</evidence>
<name>A0A9W9K7E0_9EURO</name>
<sequence>MALNVLPTELLVMIGSSLRSQRDIYSFARTDRYIYERTIFLLYERQARAGGRSALFWYAEHGYQPPVNHLLSLRPPLDSRDEKGFTPLVLSVINGHTDMAQLLLEHGANPNRNDKLWWRPLHHAVHHSNVEMAQMLLEYGAKPQGSGMAKLFGRTNQILDPNTMNEAQKKALEQFPVLLNNDFCGAAPVHRAAGVENKDASMLNLLLDYGALPNSRNEHRDTPLHIIGRADADEHDALAKVQALMERKAIPNTRNDKDETPIMTAVVVGHPSTVKLFLEQLGSRMETAGTLHCAVFYGHLQVLQVLLDHGLPVNTIFKGESPLHTAASLGQVQAVQLLLHYGANANFKTLEYNGTVPGGFIRRTALELALSKRHYGVAQILHPLTAQ</sequence>
<protein>
    <recommendedName>
        <fullName evidence="6">F-box domain-containing protein</fullName>
    </recommendedName>
</protein>
<dbReference type="PANTHER" id="PTHR24126">
    <property type="entry name" value="ANKYRIN REPEAT, PH AND SEC7 DOMAIN CONTAINING PROTEIN SECG-RELATED"/>
    <property type="match status" value="1"/>
</dbReference>
<dbReference type="SUPFAM" id="SSF48403">
    <property type="entry name" value="Ankyrin repeat"/>
    <property type="match status" value="1"/>
</dbReference>
<evidence type="ECO:0000256" key="2">
    <source>
        <dbReference type="ARBA" id="ARBA00023043"/>
    </source>
</evidence>